<accession>A0A0F9QSI7</accession>
<keyword evidence="1" id="KW-1133">Transmembrane helix</keyword>
<gene>
    <name evidence="2" type="ORF">LCGC14_0738430</name>
</gene>
<dbReference type="EMBL" id="LAZR01001735">
    <property type="protein sequence ID" value="KKN39937.1"/>
    <property type="molecule type" value="Genomic_DNA"/>
</dbReference>
<keyword evidence="1" id="KW-0812">Transmembrane</keyword>
<proteinExistence type="predicted"/>
<sequence>MAELKDDIVEIKEDVKIIRKVLMGEGDTNPHGGLVGKVIKIDTKQKIIIGIMSALGLGALGLVYGIAQYLITNGLINLP</sequence>
<name>A0A0F9QSI7_9ZZZZ</name>
<protein>
    <submittedName>
        <fullName evidence="2">Uncharacterized protein</fullName>
    </submittedName>
</protein>
<comment type="caution">
    <text evidence="2">The sequence shown here is derived from an EMBL/GenBank/DDBJ whole genome shotgun (WGS) entry which is preliminary data.</text>
</comment>
<feature type="transmembrane region" description="Helical" evidence="1">
    <location>
        <begin position="47"/>
        <end position="71"/>
    </location>
</feature>
<dbReference type="AlphaFoldDB" id="A0A0F9QSI7"/>
<organism evidence="2">
    <name type="scientific">marine sediment metagenome</name>
    <dbReference type="NCBI Taxonomy" id="412755"/>
    <lineage>
        <taxon>unclassified sequences</taxon>
        <taxon>metagenomes</taxon>
        <taxon>ecological metagenomes</taxon>
    </lineage>
</organism>
<keyword evidence="1" id="KW-0472">Membrane</keyword>
<reference evidence="2" key="1">
    <citation type="journal article" date="2015" name="Nature">
        <title>Complex archaea that bridge the gap between prokaryotes and eukaryotes.</title>
        <authorList>
            <person name="Spang A."/>
            <person name="Saw J.H."/>
            <person name="Jorgensen S.L."/>
            <person name="Zaremba-Niedzwiedzka K."/>
            <person name="Martijn J."/>
            <person name="Lind A.E."/>
            <person name="van Eijk R."/>
            <person name="Schleper C."/>
            <person name="Guy L."/>
            <person name="Ettema T.J."/>
        </authorList>
    </citation>
    <scope>NUCLEOTIDE SEQUENCE</scope>
</reference>
<evidence type="ECO:0000313" key="2">
    <source>
        <dbReference type="EMBL" id="KKN39937.1"/>
    </source>
</evidence>
<evidence type="ECO:0000256" key="1">
    <source>
        <dbReference type="SAM" id="Phobius"/>
    </source>
</evidence>